<organism evidence="2">
    <name type="scientific">Salinicola endophyticus</name>
    <dbReference type="NCBI Taxonomy" id="1949083"/>
    <lineage>
        <taxon>Bacteria</taxon>
        <taxon>Pseudomonadati</taxon>
        <taxon>Pseudomonadota</taxon>
        <taxon>Gammaproteobacteria</taxon>
        <taxon>Oceanospirillales</taxon>
        <taxon>Halomonadaceae</taxon>
        <taxon>Salinicola</taxon>
    </lineage>
</organism>
<dbReference type="PANTHER" id="PTHR43179:SF7">
    <property type="entry name" value="RHAMNOSYLTRANSFERASE WBBL"/>
    <property type="match status" value="1"/>
</dbReference>
<reference evidence="2" key="1">
    <citation type="submission" date="2024-06" db="EMBL/GenBank/DDBJ databases">
        <title>Complete genome of Salinicola endophyticus HNIBRBA4755.</title>
        <authorList>
            <person name="Shin S.Y."/>
            <person name="Kang H."/>
            <person name="Song J."/>
        </authorList>
    </citation>
    <scope>NUCLEOTIDE SEQUENCE</scope>
    <source>
        <strain evidence="2">HNIBRBA4755</strain>
    </source>
</reference>
<dbReference type="PANTHER" id="PTHR43179">
    <property type="entry name" value="RHAMNOSYLTRANSFERASE WBBL"/>
    <property type="match status" value="1"/>
</dbReference>
<feature type="domain" description="Glycosyltransferase 2-like" evidence="1">
    <location>
        <begin position="507"/>
        <end position="684"/>
    </location>
</feature>
<accession>A0AB74U8D7</accession>
<dbReference type="InterPro" id="IPR001173">
    <property type="entry name" value="Glyco_trans_2-like"/>
</dbReference>
<dbReference type="InterPro" id="IPR029044">
    <property type="entry name" value="Nucleotide-diphossugar_trans"/>
</dbReference>
<dbReference type="Gene3D" id="3.90.550.10">
    <property type="entry name" value="Spore Coat Polysaccharide Biosynthesis Protein SpsA, Chain A"/>
    <property type="match status" value="2"/>
</dbReference>
<dbReference type="EMBL" id="CP159578">
    <property type="protein sequence ID" value="XCJ78015.1"/>
    <property type="molecule type" value="Genomic_DNA"/>
</dbReference>
<dbReference type="Pfam" id="PF00535">
    <property type="entry name" value="Glycos_transf_2"/>
    <property type="match status" value="1"/>
</dbReference>
<proteinExistence type="predicted"/>
<protein>
    <submittedName>
        <fullName evidence="2">Glycosyltransferase family 2 protein</fullName>
    </submittedName>
</protein>
<dbReference type="AlphaFoldDB" id="A0AB74U8D7"/>
<sequence length="776" mass="87553">MKPNRGLALRARRWRLAYPRFRVSPSFMPMGEMHPVAESEPSNFTWHAADKEAHFILLGDKPTAGWNMIELGVSHDRRAAAACLTFDMGRGFERRHSIFLVVRSGKISKRVCFVPYGARRIRLEPLVGQEGQFRIDHFNIVWLTSRFAYTRMINRIGYADKRFQGVSEKTIVRSLKREGKEEGINWKRILSAYYEATFTHCAPETSYEYWQEHIEILREPSANKVARVQSQFAERPRFAIVLTQGEAPSTPEAVRETLNSVLGQRFADWRLYLPAPVDKGMDDTADAESVTESAPRLDTTQADWLGEKARDDTRIRPVEGDLAAALAQALEDPANDYVLFLRCGDQLAPSALFHFANHRQVHADAAVIYGDDDSLDANGERTAPNFKPQWNPDLLLSTNYIGHAVAFGANVLRALDAPIVDGPLLDMHRLLLAVSRSVPAASIHHVPFVVHHKAPETPVVSARRAERSRHAVEDHLQRLGSHATVEIAGDDIVRIGWAVPEPEPLVSLLIPTRDRVEILKPCVDTLLAITRYPNYEVIILDNESSCPETLAYMEAIQADTRVRVLRWNAPFNYSAINNFGARHARGSILGLVNNDIEPINPEWLTEMVAHACRPEIGCVGAKLYYPDDTVQHGGVILGLGGVAGHAHRFFPRAHPGYQNRLNLVQNLSAVTAACLLLRREVFDAVQGLNETELTVAYNDVDLCLKVREQGYRNLWTPFAELYHHESISRGADDNPVKQARAKREVDYMRQRWREALQQDPAYNPNLTLSYEDFSLR</sequence>
<evidence type="ECO:0000313" key="2">
    <source>
        <dbReference type="EMBL" id="XCJ78015.1"/>
    </source>
</evidence>
<evidence type="ECO:0000259" key="1">
    <source>
        <dbReference type="Pfam" id="PF00535"/>
    </source>
</evidence>
<dbReference type="CDD" id="cd04186">
    <property type="entry name" value="GT_2_like_c"/>
    <property type="match status" value="1"/>
</dbReference>
<dbReference type="SUPFAM" id="SSF53448">
    <property type="entry name" value="Nucleotide-diphospho-sugar transferases"/>
    <property type="match status" value="2"/>
</dbReference>
<gene>
    <name evidence="2" type="ORF">ABV408_11215</name>
</gene>
<name>A0AB74U8D7_9GAMM</name>
<dbReference type="RefSeq" id="WP_353979037.1">
    <property type="nucleotide sequence ID" value="NZ_CP159578.1"/>
</dbReference>